<evidence type="ECO:0000256" key="7">
    <source>
        <dbReference type="ARBA" id="ARBA00022837"/>
    </source>
</evidence>
<feature type="region of interest" description="Disordered" evidence="13">
    <location>
        <begin position="1777"/>
        <end position="1838"/>
    </location>
</feature>
<dbReference type="FunFam" id="2.60.40.60:FF:000020">
    <property type="entry name" value="Dachsous cadherin-related 1b"/>
    <property type="match status" value="1"/>
</dbReference>
<evidence type="ECO:0000256" key="4">
    <source>
        <dbReference type="ARBA" id="ARBA00022723"/>
    </source>
</evidence>
<keyword evidence="9 14" id="KW-1133">Transmembrane helix</keyword>
<evidence type="ECO:0000256" key="15">
    <source>
        <dbReference type="SAM" id="SignalP"/>
    </source>
</evidence>
<evidence type="ECO:0000313" key="17">
    <source>
        <dbReference type="EMBL" id="ENN73850.1"/>
    </source>
</evidence>
<dbReference type="Proteomes" id="UP000019118">
    <property type="component" value="Unassembled WGS sequence"/>
</dbReference>
<dbReference type="GO" id="GO:0005886">
    <property type="term" value="C:plasma membrane"/>
    <property type="evidence" value="ECO:0007669"/>
    <property type="project" value="UniProtKB-SubCell"/>
</dbReference>
<evidence type="ECO:0000256" key="12">
    <source>
        <dbReference type="PROSITE-ProRule" id="PRU00043"/>
    </source>
</evidence>
<dbReference type="PANTHER" id="PTHR24028:SF146">
    <property type="entry name" value="CADHERIN 96CB, ISOFORM D-RELATED"/>
    <property type="match status" value="1"/>
</dbReference>
<evidence type="ECO:0000256" key="2">
    <source>
        <dbReference type="ARBA" id="ARBA00022475"/>
    </source>
</evidence>
<feature type="domain" description="Cadherin" evidence="16">
    <location>
        <begin position="1191"/>
        <end position="1303"/>
    </location>
</feature>
<keyword evidence="2" id="KW-1003">Cell membrane</keyword>
<dbReference type="GO" id="GO:0007156">
    <property type="term" value="P:homophilic cell adhesion via plasma membrane adhesion molecules"/>
    <property type="evidence" value="ECO:0007669"/>
    <property type="project" value="InterPro"/>
</dbReference>
<feature type="domain" description="Cadherin" evidence="16">
    <location>
        <begin position="790"/>
        <end position="897"/>
    </location>
</feature>
<feature type="domain" description="Cadherin" evidence="16">
    <location>
        <begin position="1304"/>
        <end position="1426"/>
    </location>
</feature>
<evidence type="ECO:0000256" key="5">
    <source>
        <dbReference type="ARBA" id="ARBA00022729"/>
    </source>
</evidence>
<gene>
    <name evidence="19" type="primary">109541450</name>
    <name evidence="18" type="ORF">D910_12190</name>
    <name evidence="17" type="ORF">YQE_09542</name>
</gene>
<dbReference type="OrthoDB" id="6252479at2759"/>
<evidence type="ECO:0000256" key="9">
    <source>
        <dbReference type="ARBA" id="ARBA00022989"/>
    </source>
</evidence>
<feature type="non-terminal residue" evidence="17">
    <location>
        <position position="1"/>
    </location>
</feature>
<feature type="domain" description="Cadherin" evidence="16">
    <location>
        <begin position="1061"/>
        <end position="1168"/>
    </location>
</feature>
<evidence type="ECO:0000313" key="21">
    <source>
        <dbReference type="Proteomes" id="UP000030742"/>
    </source>
</evidence>
<dbReference type="PRINTS" id="PR00205">
    <property type="entry name" value="CADHERIN"/>
</dbReference>
<evidence type="ECO:0000259" key="16">
    <source>
        <dbReference type="PROSITE" id="PS50268"/>
    </source>
</evidence>
<dbReference type="KEGG" id="dpa:109541450"/>
<dbReference type="EnsemblMetazoa" id="XM_019910306.1">
    <property type="protein sequence ID" value="XP_019765865.1"/>
    <property type="gene ID" value="LOC109541450"/>
</dbReference>
<sequence>MDSLKKLVILLVLNHATFGCQFYPQGEYLRFVRVPENLKVGDEVLRVEVHPRNGLNLLPVDKNEDVNYFTYRDLNKTTVAVLLAKSLEDLVDRHTPRNVLKFKLSCDFHDGEDTITSSLSITVYVEDINDHSPVFIGAPYQVEVDELFPVGLTLFRGIRAIDQDKPNTPNSDVQFAIIAGNERGKFALESSQQPDVLLRKSLDFDAGDRDFLLTVAATDRGSPSKSSNATIRIKISDNDDLPPKFTKGVYRTRIHEFYPITGAKIHEMLTFQPAIFAFDQDFAIDTPIRYDIIAGNERHLFYLDHVNASLFLEREIDLDGERSLPGNTFVLQIQASQVDNPLKTGLARAEIEVIDLNDNLPEFEVDFYNISIVENLPNGFSVLQIMATDQDQGDNADFSYQLDDKSGAFSLDARSGWLTVRNQTVLDREQRAAIQMKVSAKEKVPNVVTNEGESSVSIEVTLLDANDNNPTFIPTNLYDFTTTTKARKGAVVGQIHAIDPDLARNGMVLYALQSGSNNTDFFSVEPKSGKILVANSSLLSGKHLLFIEAADQPVNPSERRTSLAVVTIDVKSYKGDNDYPEFIGAPYEFWVGANVGIGTSIGQLRVTDMPDRSQLSFDLLHSYHEGVPFAVEEKSGVLTVVDELKKFTRLNYDFEGVASNERDVSLITNVTLHVVDPKDEKTILMRTGNAPIEFHVKENQPNILIGKLGFKNNQTSSVKFSIANQKDVTDMIAITSDGTLHTLQSLDRESRDVYRLTVIAEYHKGSALGSGIYQVTIIVDDENDNKPLFERSSYEGKIQENCKSGTEVDLNFPIHVTDKDSGDNGQFTVTIFGSGSEIFRLDKNTGKIKFISSSAPLDRETTSAYNLRLVAKDKGGLHSEAKLTIQVEDENDNAPSFNEIDVYTGRGLKVLEYDRDSNRVTHFEEQPGNDTTRLVLTQTYLRAKKPRQKSSPVISVPEDVGIGSAILKVLALDRDSAENAVVKYEVVSETFVPSQRSSEPFHLIQYFMLHPSSGELSVARSLPPESDFLLNISATDKGLLRDHLQVKLRVKDVNDHPPVFKKSWYNFDTEEAAYSRKILGKIEAMDADHGANANVSYWIQAKNSSGVPFTVGAYSGLLSVNGLLDREAKDKYSFVVLAKDNPAEGKALSSSVNVEVNVLDINDNPPVFYGYDDLVTNNEANIYTNHFYQAKIPVYYAATSENSPIGSPVTRVFANDSDFSGNGNGLILFDIPFRKGSASLFSIDSKEGIVTTIGKLDYETARTHNVSIVASDLGSPSLSSTALLMINVIDVPEDITSPESPVFAHRYYEVEVEENVPVPLQILALNVTERYKAHKLRFSIVAEKNSDIKRMFDIDSRNGTLFMIKSPDREKKALYELVVRLDQYKVGRDMTVVVYPVTNERLGNLGLNEVKVVVRITDLNDNAPKFMSTGRPIVAAIPATAGYSYEVMRLQAVDPDLGINGEIRFQILSRSEEANRRFAIDPITGQIRAIANFNKDAGKVFGFDVKATDKSGADDGQSSIANVLVYVLDEQKQVVMVMGLKPTEVERTITNITTALQNATGYDVRIRKLEPHSDRNHLDHTATDMYLYAVDPALNTVLDMTQLEKILQKKQLAIERQLEGPKVLSFSSGASERHYTRTPKLILSSIEIGAIILGGIVLVGALITSICVVCIKKKKRRLERYTSHLRYGLSSSKVGLYPPSYGDPMRYPVGSDPTSVDMPMEFTPSRHDVSCPRYTGSRLGGYREKSRNSMGLEKSITSLHSSGHDSGIADGTMVHSCQCGHSSSRSSGEESSNSYEDSLQSLPNSRKLRDPTPAMHHHIALGPGLNPTMQQQRRSRNRSITEDIMDAGGLRQLQTMGGLSPGPSGIFVNGPSALRRSTERLMMGGHMHA</sequence>
<feature type="domain" description="Cadherin" evidence="16">
    <location>
        <begin position="364"/>
        <end position="472"/>
    </location>
</feature>
<keyword evidence="7 12" id="KW-0106">Calcium</keyword>
<name>N6TX11_DENPD</name>
<feature type="compositionally biased region" description="Low complexity" evidence="13">
    <location>
        <begin position="1782"/>
        <end position="1798"/>
    </location>
</feature>
<keyword evidence="3 14" id="KW-0812">Transmembrane</keyword>
<dbReference type="OMA" id="NCAVGTE"/>
<dbReference type="PROSITE" id="PS50268">
    <property type="entry name" value="CADHERIN_2"/>
    <property type="match status" value="12"/>
</dbReference>
<reference evidence="20 21" key="1">
    <citation type="journal article" date="2013" name="Genome Biol.">
        <title>Draft genome of the mountain pine beetle, Dendroctonus ponderosae Hopkins, a major forest pest.</title>
        <authorList>
            <person name="Keeling C.I."/>
            <person name="Yuen M.M."/>
            <person name="Liao N.Y."/>
            <person name="Docking T.R."/>
            <person name="Chan S.K."/>
            <person name="Taylor G.A."/>
            <person name="Palmquist D.L."/>
            <person name="Jackman S.D."/>
            <person name="Nguyen A."/>
            <person name="Li M."/>
            <person name="Henderson H."/>
            <person name="Janes J.K."/>
            <person name="Zhao Y."/>
            <person name="Pandoh P."/>
            <person name="Moore R."/>
            <person name="Sperling F.A."/>
            <person name="Huber D.P."/>
            <person name="Birol I."/>
            <person name="Jones S.J."/>
            <person name="Bohlmann J."/>
        </authorList>
    </citation>
    <scope>NUCLEOTIDE SEQUENCE</scope>
</reference>
<dbReference type="HOGENOM" id="CLU_001273_0_0_1"/>
<evidence type="ECO:0000313" key="18">
    <source>
        <dbReference type="EMBL" id="ERL94918.1"/>
    </source>
</evidence>
<evidence type="ECO:0000256" key="10">
    <source>
        <dbReference type="ARBA" id="ARBA00023136"/>
    </source>
</evidence>
<dbReference type="STRING" id="77166.N6TX11"/>
<dbReference type="EMBL" id="KB741103">
    <property type="protein sequence ID" value="ENN73850.1"/>
    <property type="molecule type" value="Genomic_DNA"/>
</dbReference>
<evidence type="ECO:0000256" key="6">
    <source>
        <dbReference type="ARBA" id="ARBA00022737"/>
    </source>
</evidence>
<dbReference type="InterPro" id="IPR002126">
    <property type="entry name" value="Cadherin-like_dom"/>
</dbReference>
<dbReference type="Pfam" id="PF00028">
    <property type="entry name" value="Cadherin"/>
    <property type="match status" value="8"/>
</dbReference>
<reference evidence="19" key="2">
    <citation type="submission" date="2024-08" db="UniProtKB">
        <authorList>
            <consortium name="EnsemblMetazoa"/>
        </authorList>
    </citation>
    <scope>IDENTIFICATION</scope>
</reference>
<feature type="signal peptide" evidence="15">
    <location>
        <begin position="1"/>
        <end position="19"/>
    </location>
</feature>
<keyword evidence="10 14" id="KW-0472">Membrane</keyword>
<feature type="domain" description="Cadherin" evidence="16">
    <location>
        <begin position="474"/>
        <end position="582"/>
    </location>
</feature>
<feature type="domain" description="Cadherin" evidence="16">
    <location>
        <begin position="136"/>
        <end position="245"/>
    </location>
</feature>
<feature type="region of interest" description="Disordered" evidence="13">
    <location>
        <begin position="1722"/>
        <end position="1750"/>
    </location>
</feature>
<dbReference type="EMBL" id="KB632401">
    <property type="protein sequence ID" value="ERL94918.1"/>
    <property type="molecule type" value="Genomic_DNA"/>
</dbReference>
<protein>
    <recommendedName>
        <fullName evidence="16">Cadherin domain-containing protein</fullName>
    </recommendedName>
</protein>
<dbReference type="PANTHER" id="PTHR24028">
    <property type="entry name" value="CADHERIN-87A"/>
    <property type="match status" value="1"/>
</dbReference>
<evidence type="ECO:0000256" key="3">
    <source>
        <dbReference type="ARBA" id="ARBA00022692"/>
    </source>
</evidence>
<evidence type="ECO:0000256" key="8">
    <source>
        <dbReference type="ARBA" id="ARBA00022889"/>
    </source>
</evidence>
<feature type="domain" description="Cadherin" evidence="16">
    <location>
        <begin position="26"/>
        <end position="135"/>
    </location>
</feature>
<dbReference type="FunFam" id="2.60.40.60:FF:000266">
    <property type="entry name" value="Cadherin 23"/>
    <property type="match status" value="1"/>
</dbReference>
<dbReference type="CDD" id="cd11304">
    <property type="entry name" value="Cadherin_repeat"/>
    <property type="match status" value="13"/>
</dbReference>
<feature type="domain" description="Cadherin" evidence="16">
    <location>
        <begin position="948"/>
        <end position="1060"/>
    </location>
</feature>
<keyword evidence="5 15" id="KW-0732">Signal</keyword>
<feature type="domain" description="Cadherin" evidence="16">
    <location>
        <begin position="1429"/>
        <end position="1544"/>
    </location>
</feature>
<dbReference type="PROSITE" id="PS00232">
    <property type="entry name" value="CADHERIN_1"/>
    <property type="match status" value="6"/>
</dbReference>
<evidence type="ECO:0000256" key="13">
    <source>
        <dbReference type="SAM" id="MobiDB-lite"/>
    </source>
</evidence>
<feature type="transmembrane region" description="Helical" evidence="14">
    <location>
        <begin position="1648"/>
        <end position="1671"/>
    </location>
</feature>
<feature type="chain" id="PRO_5010971877" description="Cadherin domain-containing protein" evidence="15">
    <location>
        <begin position="20"/>
        <end position="1889"/>
    </location>
</feature>
<evidence type="ECO:0000313" key="20">
    <source>
        <dbReference type="Proteomes" id="UP000019118"/>
    </source>
</evidence>
<proteinExistence type="predicted"/>
<accession>N6TX11</accession>
<keyword evidence="6" id="KW-0677">Repeat</keyword>
<dbReference type="Proteomes" id="UP000030742">
    <property type="component" value="Unassembled WGS sequence"/>
</dbReference>
<organism evidence="17">
    <name type="scientific">Dendroctonus ponderosae</name>
    <name type="common">Mountain pine beetle</name>
    <dbReference type="NCBI Taxonomy" id="77166"/>
    <lineage>
        <taxon>Eukaryota</taxon>
        <taxon>Metazoa</taxon>
        <taxon>Ecdysozoa</taxon>
        <taxon>Arthropoda</taxon>
        <taxon>Hexapoda</taxon>
        <taxon>Insecta</taxon>
        <taxon>Pterygota</taxon>
        <taxon>Neoptera</taxon>
        <taxon>Endopterygota</taxon>
        <taxon>Coleoptera</taxon>
        <taxon>Polyphaga</taxon>
        <taxon>Cucujiformia</taxon>
        <taxon>Curculionidae</taxon>
        <taxon>Scolytinae</taxon>
        <taxon>Dendroctonus</taxon>
    </lineage>
</organism>
<keyword evidence="4" id="KW-0479">Metal-binding</keyword>
<comment type="subcellular location">
    <subcellularLocation>
        <location evidence="1">Cell membrane</location>
        <topology evidence="1">Single-pass type I membrane protein</topology>
    </subcellularLocation>
</comment>
<evidence type="ECO:0000256" key="11">
    <source>
        <dbReference type="ARBA" id="ARBA00023180"/>
    </source>
</evidence>
<dbReference type="SMART" id="SM00112">
    <property type="entry name" value="CA"/>
    <property type="match status" value="12"/>
</dbReference>
<dbReference type="FunFam" id="2.60.40.60:FF:000123">
    <property type="entry name" value="Protocadherin beta 4"/>
    <property type="match status" value="1"/>
</dbReference>
<dbReference type="SUPFAM" id="SSF49313">
    <property type="entry name" value="Cadherin-like"/>
    <property type="match status" value="12"/>
</dbReference>
<keyword evidence="20" id="KW-1185">Reference proteome</keyword>
<dbReference type="Gene3D" id="2.60.40.60">
    <property type="entry name" value="Cadherins"/>
    <property type="match status" value="13"/>
</dbReference>
<feature type="domain" description="Cadherin" evidence="16">
    <location>
        <begin position="657"/>
        <end position="789"/>
    </location>
</feature>
<feature type="domain" description="Cadherin" evidence="16">
    <location>
        <begin position="275"/>
        <end position="363"/>
    </location>
</feature>
<dbReference type="GO" id="GO:0009653">
    <property type="term" value="P:anatomical structure morphogenesis"/>
    <property type="evidence" value="ECO:0007669"/>
    <property type="project" value="UniProtKB-ARBA"/>
</dbReference>
<keyword evidence="11" id="KW-0325">Glycoprotein</keyword>
<dbReference type="PROSITE" id="PS51257">
    <property type="entry name" value="PROKAR_LIPOPROTEIN"/>
    <property type="match status" value="1"/>
</dbReference>
<evidence type="ECO:0000256" key="1">
    <source>
        <dbReference type="ARBA" id="ARBA00004251"/>
    </source>
</evidence>
<dbReference type="InterPro" id="IPR020894">
    <property type="entry name" value="Cadherin_CS"/>
</dbReference>
<dbReference type="GO" id="GO:0005509">
    <property type="term" value="F:calcium ion binding"/>
    <property type="evidence" value="ECO:0007669"/>
    <property type="project" value="UniProtKB-UniRule"/>
</dbReference>
<keyword evidence="8" id="KW-0130">Cell adhesion</keyword>
<dbReference type="GO" id="GO:0060429">
    <property type="term" value="P:epithelium development"/>
    <property type="evidence" value="ECO:0007669"/>
    <property type="project" value="UniProtKB-ARBA"/>
</dbReference>
<dbReference type="InterPro" id="IPR050174">
    <property type="entry name" value="Protocadherin/Cadherin-CA"/>
</dbReference>
<evidence type="ECO:0000313" key="19">
    <source>
        <dbReference type="EnsemblMetazoa" id="XP_019765865.1"/>
    </source>
</evidence>
<dbReference type="InterPro" id="IPR015919">
    <property type="entry name" value="Cadherin-like_sf"/>
</dbReference>
<evidence type="ECO:0000256" key="14">
    <source>
        <dbReference type="SAM" id="Phobius"/>
    </source>
</evidence>